<dbReference type="GO" id="GO:0008023">
    <property type="term" value="C:transcription elongation factor complex"/>
    <property type="evidence" value="ECO:0007669"/>
    <property type="project" value="TreeGrafter"/>
</dbReference>
<dbReference type="GO" id="GO:0042393">
    <property type="term" value="F:histone binding"/>
    <property type="evidence" value="ECO:0007669"/>
    <property type="project" value="TreeGrafter"/>
</dbReference>
<gene>
    <name evidence="2" type="ORF">CYMTET_48614</name>
</gene>
<dbReference type="InterPro" id="IPR023323">
    <property type="entry name" value="Tex-like_dom_sf"/>
</dbReference>
<feature type="domain" description="Tex-like central region" evidence="1">
    <location>
        <begin position="183"/>
        <end position="347"/>
    </location>
</feature>
<dbReference type="InterPro" id="IPR017072">
    <property type="entry name" value="TF_Spt6"/>
</dbReference>
<dbReference type="EMBL" id="LGRX02033349">
    <property type="protein sequence ID" value="KAK3241644.1"/>
    <property type="molecule type" value="Genomic_DNA"/>
</dbReference>
<dbReference type="InterPro" id="IPR055179">
    <property type="entry name" value="Tex-like_central_region"/>
</dbReference>
<dbReference type="InterPro" id="IPR023319">
    <property type="entry name" value="Tex-like_HTH_dom_sf"/>
</dbReference>
<dbReference type="Proteomes" id="UP001190700">
    <property type="component" value="Unassembled WGS sequence"/>
</dbReference>
<keyword evidence="3" id="KW-1185">Reference proteome</keyword>
<dbReference type="GO" id="GO:0140673">
    <property type="term" value="P:transcription elongation-coupled chromatin remodeling"/>
    <property type="evidence" value="ECO:0007669"/>
    <property type="project" value="InterPro"/>
</dbReference>
<dbReference type="Pfam" id="PF22706">
    <property type="entry name" value="Tex_central_region"/>
    <property type="match status" value="1"/>
</dbReference>
<comment type="caution">
    <text evidence="2">The sequence shown here is derived from an EMBL/GenBank/DDBJ whole genome shotgun (WGS) entry which is preliminary data.</text>
</comment>
<dbReference type="Gene3D" id="1.10.10.650">
    <property type="entry name" value="RuvA domain 2-like"/>
    <property type="match status" value="1"/>
</dbReference>
<dbReference type="Gene3D" id="1.10.3500.10">
    <property type="entry name" value="Tex N-terminal region-like"/>
    <property type="match status" value="1"/>
</dbReference>
<dbReference type="PANTHER" id="PTHR10145">
    <property type="entry name" value="TRANSCRIPTION ELONGATION FACTOR SPT6"/>
    <property type="match status" value="1"/>
</dbReference>
<proteinExistence type="predicted"/>
<protein>
    <recommendedName>
        <fullName evidence="1">Tex-like central region domain-containing protein</fullName>
    </recommendedName>
</protein>
<name>A0AAE0EVE3_9CHLO</name>
<evidence type="ECO:0000313" key="2">
    <source>
        <dbReference type="EMBL" id="KAK3241644.1"/>
    </source>
</evidence>
<sequence length="433" mass="49125">MCAGDDVRHIPFIAMYRKEYVSPLLRGRREELDELSDMLPSRKIRRWDLLWAVYDCDRRYTLLERRKRNLREILVEVEKTAPAALDDEVLSCIGALEVPHITQEGCDDVEAKLRLYFPEEVNSGRDTISGGQKRAQRTSHHHLLKKAGLGELAEKMGMSAQKLGENLNELGYKMHEPVDFPTPPEEVAEEFIRNDFPNVDSVLKATRAMVASEIAAEPNVRAWVRDNFRQLARISTEPTTQGMDVLDPFHPLGVVKRLKRKPLKAFVDDNFLKILQGKKKGLLTYSLSVEDNVREELIQEAFTAYMSDGVSLSAVAWNEQRRQALSLAIEQMLFPILIRETLQTLEVEAKDWLSMQIGDALWQHVSVAPWRARVQGDLVPAASPPHQLLRRNVGPACCSPAAWRRSNGHQAALLSHAADPAATKLLFSRMPWI</sequence>
<dbReference type="AlphaFoldDB" id="A0AAE0EVE3"/>
<accession>A0AAE0EVE3</accession>
<reference evidence="2 3" key="1">
    <citation type="journal article" date="2015" name="Genome Biol. Evol.">
        <title>Comparative Genomics of a Bacterivorous Green Alga Reveals Evolutionary Causalities and Consequences of Phago-Mixotrophic Mode of Nutrition.</title>
        <authorList>
            <person name="Burns J.A."/>
            <person name="Paasch A."/>
            <person name="Narechania A."/>
            <person name="Kim E."/>
        </authorList>
    </citation>
    <scope>NUCLEOTIDE SEQUENCE [LARGE SCALE GENOMIC DNA]</scope>
    <source>
        <strain evidence="2 3">PLY_AMNH</strain>
    </source>
</reference>
<dbReference type="GO" id="GO:0034728">
    <property type="term" value="P:nucleosome organization"/>
    <property type="evidence" value="ECO:0007669"/>
    <property type="project" value="TreeGrafter"/>
</dbReference>
<dbReference type="GO" id="GO:0031491">
    <property type="term" value="F:nucleosome binding"/>
    <property type="evidence" value="ECO:0007669"/>
    <property type="project" value="TreeGrafter"/>
</dbReference>
<dbReference type="PANTHER" id="PTHR10145:SF6">
    <property type="entry name" value="TRANSCRIPTION ELONGATION FACTOR SPT6"/>
    <property type="match status" value="1"/>
</dbReference>
<evidence type="ECO:0000259" key="1">
    <source>
        <dbReference type="Pfam" id="PF22706"/>
    </source>
</evidence>
<organism evidence="2 3">
    <name type="scientific">Cymbomonas tetramitiformis</name>
    <dbReference type="NCBI Taxonomy" id="36881"/>
    <lineage>
        <taxon>Eukaryota</taxon>
        <taxon>Viridiplantae</taxon>
        <taxon>Chlorophyta</taxon>
        <taxon>Pyramimonadophyceae</taxon>
        <taxon>Pyramimonadales</taxon>
        <taxon>Pyramimonadaceae</taxon>
        <taxon>Cymbomonas</taxon>
    </lineage>
</organism>
<dbReference type="SUPFAM" id="SSF158832">
    <property type="entry name" value="Tex N-terminal region-like"/>
    <property type="match status" value="1"/>
</dbReference>
<evidence type="ECO:0000313" key="3">
    <source>
        <dbReference type="Proteomes" id="UP001190700"/>
    </source>
</evidence>